<accession>A0A7S1AGI2</accession>
<dbReference type="Gene3D" id="6.10.140.2220">
    <property type="match status" value="1"/>
</dbReference>
<dbReference type="EMBL" id="HBFQ01039294">
    <property type="protein sequence ID" value="CAD8853494.1"/>
    <property type="molecule type" value="Transcribed_RNA"/>
</dbReference>
<reference evidence="3" key="1">
    <citation type="submission" date="2021-01" db="EMBL/GenBank/DDBJ databases">
        <authorList>
            <person name="Corre E."/>
            <person name="Pelletier E."/>
            <person name="Niang G."/>
            <person name="Scheremetjew M."/>
            <person name="Finn R."/>
            <person name="Kale V."/>
            <person name="Holt S."/>
            <person name="Cochrane G."/>
            <person name="Meng A."/>
            <person name="Brown T."/>
            <person name="Cohen L."/>
        </authorList>
    </citation>
    <scope>NUCLEOTIDE SEQUENCE</scope>
</reference>
<feature type="compositionally biased region" description="Basic and acidic residues" evidence="1">
    <location>
        <begin position="348"/>
        <end position="364"/>
    </location>
</feature>
<dbReference type="SUPFAM" id="SSF82199">
    <property type="entry name" value="SET domain"/>
    <property type="match status" value="1"/>
</dbReference>
<dbReference type="InterPro" id="IPR050869">
    <property type="entry name" value="H3K4_H4K5_MeTrfase"/>
</dbReference>
<evidence type="ECO:0000313" key="3">
    <source>
        <dbReference type="EMBL" id="CAD8853494.1"/>
    </source>
</evidence>
<dbReference type="Gene3D" id="1.10.220.160">
    <property type="match status" value="1"/>
</dbReference>
<gene>
    <name evidence="3" type="ORF">NSCI0253_LOCUS27845</name>
</gene>
<protein>
    <recommendedName>
        <fullName evidence="2">SET domain-containing protein</fullName>
    </recommendedName>
</protein>
<evidence type="ECO:0000259" key="2">
    <source>
        <dbReference type="Pfam" id="PF00856"/>
    </source>
</evidence>
<dbReference type="Pfam" id="PF00856">
    <property type="entry name" value="SET"/>
    <property type="match status" value="1"/>
</dbReference>
<evidence type="ECO:0000256" key="1">
    <source>
        <dbReference type="SAM" id="MobiDB-lite"/>
    </source>
</evidence>
<dbReference type="Gene3D" id="2.170.270.10">
    <property type="entry name" value="SET domain"/>
    <property type="match status" value="1"/>
</dbReference>
<sequence>MDLGRFPCVMRHNAAGRCYLATRNVSAGETVLRCAPIAAALHDRDVPKRCSRCFAPTDGVPCTCHAIFCSTCAKSSDAKREHRGECMAVKLALSDRKTRNALGLKSKSSTGTATTFLRLAVRLLSVRARHSRSKPVLLLGDPDGDGEWIPSADEDVIHDSWEDVEELSPETDEALEALLARLQKGRVEELEGGVNAVRLLSGSRRASWDDVFRLLCRISMNAMTLAPEAQVRRALTSSKSRWKDFGIGLYPSGAMLNHSCFPSCLWFVRSGTLIVETLRVVRRGEELTIAYLPVSGTVTQRRRRLLHAFGFHCVCSHCEAESNLQKKVQRRPASSEGSCRTPSKRSRAQRERPPPRMEHGRPWIERAPSQVPLSPRRSLKRPASSRGLAERPQKR</sequence>
<dbReference type="AlphaFoldDB" id="A0A7S1AGI2"/>
<dbReference type="InterPro" id="IPR046341">
    <property type="entry name" value="SET_dom_sf"/>
</dbReference>
<dbReference type="InterPro" id="IPR001214">
    <property type="entry name" value="SET_dom"/>
</dbReference>
<organism evidence="3">
    <name type="scientific">Noctiluca scintillans</name>
    <name type="common">Sea sparkle</name>
    <name type="synonym">Red tide dinoflagellate</name>
    <dbReference type="NCBI Taxonomy" id="2966"/>
    <lineage>
        <taxon>Eukaryota</taxon>
        <taxon>Sar</taxon>
        <taxon>Alveolata</taxon>
        <taxon>Dinophyceae</taxon>
        <taxon>Noctilucales</taxon>
        <taxon>Noctilucaceae</taxon>
        <taxon>Noctiluca</taxon>
    </lineage>
</organism>
<feature type="domain" description="SET" evidence="2">
    <location>
        <begin position="16"/>
        <end position="291"/>
    </location>
</feature>
<feature type="region of interest" description="Disordered" evidence="1">
    <location>
        <begin position="325"/>
        <end position="395"/>
    </location>
</feature>
<name>A0A7S1AGI2_NOCSC</name>
<proteinExistence type="predicted"/>
<dbReference type="PANTHER" id="PTHR12197">
    <property type="entry name" value="HISTONE-LYSINE N-METHYLTRANSFERASE SMYD"/>
    <property type="match status" value="1"/>
</dbReference>
<dbReference type="CDD" id="cd20071">
    <property type="entry name" value="SET_SMYD"/>
    <property type="match status" value="1"/>
</dbReference>
<dbReference type="GO" id="GO:0005634">
    <property type="term" value="C:nucleus"/>
    <property type="evidence" value="ECO:0007669"/>
    <property type="project" value="TreeGrafter"/>
</dbReference>
<dbReference type="PANTHER" id="PTHR12197:SF251">
    <property type="entry name" value="EG:BACR7C10.4 PROTEIN"/>
    <property type="match status" value="1"/>
</dbReference>